<dbReference type="PROSITE" id="PS00374">
    <property type="entry name" value="MGMT"/>
    <property type="match status" value="1"/>
</dbReference>
<comment type="catalytic activity">
    <reaction evidence="8">
        <text>a 6-O-methyl-2'-deoxyguanosine in DNA + L-cysteinyl-[protein] = S-methyl-L-cysteinyl-[protein] + a 2'-deoxyguanosine in DNA</text>
        <dbReference type="Rhea" id="RHEA:24000"/>
        <dbReference type="Rhea" id="RHEA-COMP:10131"/>
        <dbReference type="Rhea" id="RHEA-COMP:10132"/>
        <dbReference type="Rhea" id="RHEA-COMP:11367"/>
        <dbReference type="Rhea" id="RHEA-COMP:11368"/>
        <dbReference type="ChEBI" id="CHEBI:29950"/>
        <dbReference type="ChEBI" id="CHEBI:82612"/>
        <dbReference type="ChEBI" id="CHEBI:85445"/>
        <dbReference type="ChEBI" id="CHEBI:85448"/>
        <dbReference type="EC" id="2.1.1.63"/>
    </reaction>
</comment>
<reference evidence="11 12" key="3">
    <citation type="submission" date="2019-09" db="EMBL/GenBank/DDBJ databases">
        <title>Taxonomic note: a critical rebuttal of the proposed division of the genus Arcobacter into six genera, emended descriptions of Arcobacter anaerophilus and the genus Arcobacter, and an assessment of genus-level boundaries for Epsilonproteobacteria using in silico genomic comparator tools.</title>
        <authorList>
            <person name="On S.L.W."/>
            <person name="Miller W.G."/>
            <person name="Biggs P."/>
            <person name="Cornelius A."/>
            <person name="Vandamme P."/>
        </authorList>
    </citation>
    <scope>NUCLEOTIDE SEQUENCE [LARGE SCALE GENOMIC DNA]</scope>
    <source>
        <strain evidence="11 12">LMG 26638</strain>
    </source>
</reference>
<evidence type="ECO:0000313" key="12">
    <source>
        <dbReference type="Proteomes" id="UP000322726"/>
    </source>
</evidence>
<dbReference type="PANTHER" id="PTHR10815">
    <property type="entry name" value="METHYLATED-DNA--PROTEIN-CYSTEINE METHYLTRANSFERASE"/>
    <property type="match status" value="1"/>
</dbReference>
<dbReference type="InterPro" id="IPR014048">
    <property type="entry name" value="MethylDNA_cys_MeTrfase_DNA-bd"/>
</dbReference>
<dbReference type="Pfam" id="PF01035">
    <property type="entry name" value="DNA_binding_1"/>
    <property type="match status" value="1"/>
</dbReference>
<keyword evidence="7" id="KW-0234">DNA repair</keyword>
<dbReference type="InterPro" id="IPR036217">
    <property type="entry name" value="MethylDNA_cys_MeTrfase_DNAb"/>
</dbReference>
<evidence type="ECO:0000256" key="7">
    <source>
        <dbReference type="ARBA" id="ARBA00023204"/>
    </source>
</evidence>
<evidence type="ECO:0000256" key="4">
    <source>
        <dbReference type="ARBA" id="ARBA00022603"/>
    </source>
</evidence>
<dbReference type="EC" id="2.1.1.63" evidence="3"/>
<dbReference type="OrthoDB" id="9802228at2"/>
<dbReference type="Gene3D" id="1.10.10.10">
    <property type="entry name" value="Winged helix-like DNA-binding domain superfamily/Winged helix DNA-binding domain"/>
    <property type="match status" value="1"/>
</dbReference>
<protein>
    <recommendedName>
        <fullName evidence="3">methylated-DNA--[protein]-cysteine S-methyltransferase</fullName>
        <ecNumber evidence="3">2.1.1.63</ecNumber>
    </recommendedName>
</protein>
<feature type="domain" description="Methylguanine DNA methyltransferase ribonuclease-like" evidence="10">
    <location>
        <begin position="15"/>
        <end position="90"/>
    </location>
</feature>
<dbReference type="GO" id="GO:0003908">
    <property type="term" value="F:methylated-DNA-[protein]-cysteine S-methyltransferase activity"/>
    <property type="evidence" value="ECO:0007669"/>
    <property type="project" value="UniProtKB-EC"/>
</dbReference>
<keyword evidence="5 11" id="KW-0808">Transferase</keyword>
<dbReference type="EMBL" id="CP035928">
    <property type="protein sequence ID" value="QEP35067.1"/>
    <property type="molecule type" value="Genomic_DNA"/>
</dbReference>
<evidence type="ECO:0000256" key="3">
    <source>
        <dbReference type="ARBA" id="ARBA00011918"/>
    </source>
</evidence>
<evidence type="ECO:0000256" key="1">
    <source>
        <dbReference type="ARBA" id="ARBA00001286"/>
    </source>
</evidence>
<evidence type="ECO:0000256" key="8">
    <source>
        <dbReference type="ARBA" id="ARBA00049348"/>
    </source>
</evidence>
<dbReference type="PANTHER" id="PTHR10815:SF13">
    <property type="entry name" value="METHYLATED-DNA--PROTEIN-CYSTEINE METHYLTRANSFERASE"/>
    <property type="match status" value="1"/>
</dbReference>
<evidence type="ECO:0000256" key="5">
    <source>
        <dbReference type="ARBA" id="ARBA00022679"/>
    </source>
</evidence>
<dbReference type="GO" id="GO:0032259">
    <property type="term" value="P:methylation"/>
    <property type="evidence" value="ECO:0007669"/>
    <property type="project" value="UniProtKB-KW"/>
</dbReference>
<dbReference type="GO" id="GO:0006281">
    <property type="term" value="P:DNA repair"/>
    <property type="evidence" value="ECO:0007669"/>
    <property type="project" value="UniProtKB-KW"/>
</dbReference>
<proteinExistence type="inferred from homology"/>
<sequence>MREYKAKTTDIITTTSFHTPLGELFAAASKKGIVMLSFLEKYTLQSKVDILKKTLDCEIIPVNSNEIFEVLKTQLEEYFNNKREAFDIPMQMVGTSFQIEVWKELLKIPYNQTMSYKQIATNIGNENASRAVAKAISQNIIPILIPCHRVISSTGDISGYNQGIQRKEFLLKLEQNDR</sequence>
<dbReference type="CDD" id="cd06445">
    <property type="entry name" value="ATase"/>
    <property type="match status" value="1"/>
</dbReference>
<dbReference type="InterPro" id="IPR036388">
    <property type="entry name" value="WH-like_DNA-bd_sf"/>
</dbReference>
<dbReference type="RefSeq" id="WP_130233968.1">
    <property type="nucleotide sequence ID" value="NZ_BMEF01000042.1"/>
</dbReference>
<reference evidence="12" key="2">
    <citation type="submission" date="2019-09" db="EMBL/GenBank/DDBJ databases">
        <title>Complete genome sequencing of four Arcobacter species reveals a diverse suite of mobile elements.</title>
        <authorList>
            <person name="On S.L.W."/>
            <person name="Miller W.G."/>
            <person name="Biggs P."/>
            <person name="Cornelius A."/>
            <person name="Vandamme P."/>
        </authorList>
    </citation>
    <scope>NUCLEOTIDE SEQUENCE [LARGE SCALE GENOMIC DNA]</scope>
    <source>
        <strain evidence="12">LMG 26638</strain>
    </source>
</reference>
<gene>
    <name evidence="11" type="primary">ogt</name>
    <name evidence="11" type="ORF">APAC_1995</name>
</gene>
<evidence type="ECO:0000256" key="2">
    <source>
        <dbReference type="ARBA" id="ARBA00008711"/>
    </source>
</evidence>
<dbReference type="SUPFAM" id="SSF53155">
    <property type="entry name" value="Methylated DNA-protein cysteine methyltransferase domain"/>
    <property type="match status" value="1"/>
</dbReference>
<name>A0A5C2H802_9BACT</name>
<dbReference type="SUPFAM" id="SSF46767">
    <property type="entry name" value="Methylated DNA-protein cysteine methyltransferase, C-terminal domain"/>
    <property type="match status" value="1"/>
</dbReference>
<accession>A0A5C2H802</accession>
<organism evidence="11 12">
    <name type="scientific">Malaciobacter pacificus</name>
    <dbReference type="NCBI Taxonomy" id="1080223"/>
    <lineage>
        <taxon>Bacteria</taxon>
        <taxon>Pseudomonadati</taxon>
        <taxon>Campylobacterota</taxon>
        <taxon>Epsilonproteobacteria</taxon>
        <taxon>Campylobacterales</taxon>
        <taxon>Arcobacteraceae</taxon>
        <taxon>Malaciobacter</taxon>
    </lineage>
</organism>
<keyword evidence="12" id="KW-1185">Reference proteome</keyword>
<keyword evidence="6" id="KW-0227">DNA damage</keyword>
<keyword evidence="4 11" id="KW-0489">Methyltransferase</keyword>
<dbReference type="AlphaFoldDB" id="A0A5C2H802"/>
<dbReference type="KEGG" id="apai:APAC_1995"/>
<dbReference type="NCBIfam" id="TIGR00589">
    <property type="entry name" value="ogt"/>
    <property type="match status" value="1"/>
</dbReference>
<comment type="catalytic activity">
    <reaction evidence="1">
        <text>a 4-O-methyl-thymidine in DNA + L-cysteinyl-[protein] = a thymidine in DNA + S-methyl-L-cysteinyl-[protein]</text>
        <dbReference type="Rhea" id="RHEA:53428"/>
        <dbReference type="Rhea" id="RHEA-COMP:10131"/>
        <dbReference type="Rhea" id="RHEA-COMP:10132"/>
        <dbReference type="Rhea" id="RHEA-COMP:13555"/>
        <dbReference type="Rhea" id="RHEA-COMP:13556"/>
        <dbReference type="ChEBI" id="CHEBI:29950"/>
        <dbReference type="ChEBI" id="CHEBI:82612"/>
        <dbReference type="ChEBI" id="CHEBI:137386"/>
        <dbReference type="ChEBI" id="CHEBI:137387"/>
        <dbReference type="EC" id="2.1.1.63"/>
    </reaction>
</comment>
<evidence type="ECO:0000259" key="10">
    <source>
        <dbReference type="Pfam" id="PF02870"/>
    </source>
</evidence>
<feature type="domain" description="Methylated-DNA-[protein]-cysteine S-methyltransferase DNA binding" evidence="9">
    <location>
        <begin position="96"/>
        <end position="175"/>
    </location>
</feature>
<dbReference type="InterPro" id="IPR008332">
    <property type="entry name" value="MethylG_MeTrfase_N"/>
</dbReference>
<comment type="similarity">
    <text evidence="2">Belongs to the MGMT family.</text>
</comment>
<evidence type="ECO:0000313" key="11">
    <source>
        <dbReference type="EMBL" id="QEP35067.1"/>
    </source>
</evidence>
<dbReference type="InterPro" id="IPR036631">
    <property type="entry name" value="MGMT_N_sf"/>
</dbReference>
<reference evidence="11 12" key="1">
    <citation type="submission" date="2019-09" db="EMBL/GenBank/DDBJ databases">
        <title>Complete genome sequencing of four Arcobacter species reveals a diverse suite of mobile elements.</title>
        <authorList>
            <person name="Miller W.G."/>
            <person name="Yee E."/>
            <person name="Bono J.L."/>
        </authorList>
    </citation>
    <scope>NUCLEOTIDE SEQUENCE [LARGE SCALE GENOMIC DNA]</scope>
    <source>
        <strain evidence="11 12">LMG 26638</strain>
    </source>
</reference>
<dbReference type="Proteomes" id="UP000322726">
    <property type="component" value="Chromosome"/>
</dbReference>
<dbReference type="Gene3D" id="3.30.160.70">
    <property type="entry name" value="Methylated DNA-protein cysteine methyltransferase domain"/>
    <property type="match status" value="1"/>
</dbReference>
<dbReference type="InterPro" id="IPR001497">
    <property type="entry name" value="MethylDNA_cys_MeTrfase_AS"/>
</dbReference>
<evidence type="ECO:0000259" key="9">
    <source>
        <dbReference type="Pfam" id="PF01035"/>
    </source>
</evidence>
<dbReference type="Pfam" id="PF02870">
    <property type="entry name" value="Methyltransf_1N"/>
    <property type="match status" value="1"/>
</dbReference>
<evidence type="ECO:0000256" key="6">
    <source>
        <dbReference type="ARBA" id="ARBA00022763"/>
    </source>
</evidence>
<dbReference type="FunFam" id="1.10.10.10:FF:000214">
    <property type="entry name" value="Methylated-DNA--protein-cysteine methyltransferase"/>
    <property type="match status" value="1"/>
</dbReference>